<evidence type="ECO:0000256" key="9">
    <source>
        <dbReference type="SAM" id="MobiDB-lite"/>
    </source>
</evidence>
<feature type="region of interest" description="Disordered" evidence="9">
    <location>
        <begin position="162"/>
        <end position="183"/>
    </location>
</feature>
<dbReference type="InterPro" id="IPR047854">
    <property type="entry name" value="RFC_lid"/>
</dbReference>
<evidence type="ECO:0000259" key="10">
    <source>
        <dbReference type="SMART" id="SM00382"/>
    </source>
</evidence>
<evidence type="ECO:0000256" key="6">
    <source>
        <dbReference type="ARBA" id="ARBA00023242"/>
    </source>
</evidence>
<dbReference type="CDD" id="cd18140">
    <property type="entry name" value="HLD_clamp_RFC"/>
    <property type="match status" value="1"/>
</dbReference>
<dbReference type="PANTHER" id="PTHR46765:SF1">
    <property type="entry name" value="P-LOOP CONTAINING NUCLEOSIDE TRIPHOSPHATE HYDROLASES SUPERFAMILY PROTEIN"/>
    <property type="match status" value="1"/>
</dbReference>
<evidence type="ECO:0000256" key="5">
    <source>
        <dbReference type="ARBA" id="ARBA00023125"/>
    </source>
</evidence>
<dbReference type="InterPro" id="IPR003959">
    <property type="entry name" value="ATPase_AAA_core"/>
</dbReference>
<dbReference type="CDD" id="cd00009">
    <property type="entry name" value="AAA"/>
    <property type="match status" value="1"/>
</dbReference>
<feature type="compositionally biased region" description="Polar residues" evidence="9">
    <location>
        <begin position="164"/>
        <end position="175"/>
    </location>
</feature>
<keyword evidence="5" id="KW-0238">DNA-binding</keyword>
<accession>A0A0L8GPM4</accession>
<reference evidence="11" key="1">
    <citation type="submission" date="2015-07" db="EMBL/GenBank/DDBJ databases">
        <title>MeaNS - Measles Nucleotide Surveillance Program.</title>
        <authorList>
            <person name="Tran T."/>
            <person name="Druce J."/>
        </authorList>
    </citation>
    <scope>NUCLEOTIDE SEQUENCE</scope>
    <source>
        <strain evidence="11">UCB-OBI-ISO-001</strain>
        <tissue evidence="11">Gonad</tissue>
    </source>
</reference>
<keyword evidence="6" id="KW-0539">Nucleus</keyword>
<evidence type="ECO:0000256" key="7">
    <source>
        <dbReference type="ARBA" id="ARBA00023306"/>
    </source>
</evidence>
<evidence type="ECO:0000256" key="4">
    <source>
        <dbReference type="ARBA" id="ARBA00022840"/>
    </source>
</evidence>
<dbReference type="GO" id="GO:0005524">
    <property type="term" value="F:ATP binding"/>
    <property type="evidence" value="ECO:0007669"/>
    <property type="project" value="UniProtKB-KW"/>
</dbReference>
<feature type="region of interest" description="Disordered" evidence="9">
    <location>
        <begin position="113"/>
        <end position="132"/>
    </location>
</feature>
<feature type="domain" description="AAA+ ATPase" evidence="10">
    <location>
        <begin position="382"/>
        <end position="512"/>
    </location>
</feature>
<keyword evidence="4" id="KW-0067">ATP-binding</keyword>
<dbReference type="Gene3D" id="1.10.8.60">
    <property type="match status" value="1"/>
</dbReference>
<dbReference type="InterPro" id="IPR053016">
    <property type="entry name" value="CTF18-RFC_complex"/>
</dbReference>
<dbReference type="GO" id="GO:0003677">
    <property type="term" value="F:DNA binding"/>
    <property type="evidence" value="ECO:0007669"/>
    <property type="project" value="UniProtKB-KW"/>
</dbReference>
<dbReference type="Pfam" id="PF00004">
    <property type="entry name" value="AAA"/>
    <property type="match status" value="1"/>
</dbReference>
<proteinExistence type="inferred from homology"/>
<comment type="similarity">
    <text evidence="8">Belongs to the activator 1 small subunits family. CTF18 subfamily.</text>
</comment>
<evidence type="ECO:0000256" key="3">
    <source>
        <dbReference type="ARBA" id="ARBA00022741"/>
    </source>
</evidence>
<feature type="compositionally biased region" description="Basic and acidic residues" evidence="9">
    <location>
        <begin position="289"/>
        <end position="299"/>
    </location>
</feature>
<dbReference type="AlphaFoldDB" id="A0A0L8GPM4"/>
<dbReference type="SUPFAM" id="SSF52540">
    <property type="entry name" value="P-loop containing nucleoside triphosphate hydrolases"/>
    <property type="match status" value="1"/>
</dbReference>
<evidence type="ECO:0000256" key="1">
    <source>
        <dbReference type="ARBA" id="ARBA00004123"/>
    </source>
</evidence>
<dbReference type="FunFam" id="3.40.50.300:FF:001083">
    <property type="entry name" value="Chromosome transmission fidelity factor 18"/>
    <property type="match status" value="1"/>
</dbReference>
<organism evidence="11">
    <name type="scientific">Octopus bimaculoides</name>
    <name type="common">California two-spotted octopus</name>
    <dbReference type="NCBI Taxonomy" id="37653"/>
    <lineage>
        <taxon>Eukaryota</taxon>
        <taxon>Metazoa</taxon>
        <taxon>Spiralia</taxon>
        <taxon>Lophotrochozoa</taxon>
        <taxon>Mollusca</taxon>
        <taxon>Cephalopoda</taxon>
        <taxon>Coleoidea</taxon>
        <taxon>Octopodiformes</taxon>
        <taxon>Octopoda</taxon>
        <taxon>Incirrata</taxon>
        <taxon>Octopodidae</taxon>
        <taxon>Octopus</taxon>
    </lineage>
</organism>
<evidence type="ECO:0000313" key="11">
    <source>
        <dbReference type="EMBL" id="KOF78817.1"/>
    </source>
</evidence>
<keyword evidence="2" id="KW-0235">DNA replication</keyword>
<dbReference type="EMBL" id="KQ420929">
    <property type="protein sequence ID" value="KOF78817.1"/>
    <property type="molecule type" value="Genomic_DNA"/>
</dbReference>
<dbReference type="GO" id="GO:0016887">
    <property type="term" value="F:ATP hydrolysis activity"/>
    <property type="evidence" value="ECO:0007669"/>
    <property type="project" value="InterPro"/>
</dbReference>
<dbReference type="STRING" id="37653.A0A0L8GPM4"/>
<feature type="region of interest" description="Disordered" evidence="9">
    <location>
        <begin position="259"/>
        <end position="308"/>
    </location>
</feature>
<dbReference type="KEGG" id="obi:106875562"/>
<keyword evidence="7" id="KW-0131">Cell cycle</keyword>
<name>A0A0L8GPM4_OCTBM</name>
<dbReference type="InterPro" id="IPR027417">
    <property type="entry name" value="P-loop_NTPase"/>
</dbReference>
<dbReference type="OMA" id="RWLKGWE"/>
<comment type="subcellular location">
    <subcellularLocation>
        <location evidence="1">Nucleus</location>
    </subcellularLocation>
</comment>
<sequence length="949" mass="108508">MDEFELMYADEMQAMDDLEVPEITAPASRRFLNFNSGDTQKNKEIPPDKALNLSSEFTEIDPLSPDTIINEQLRNGQSKRVLEFPSEDEMEEILASGAEQSENGKHCDINGKATSPNNAVPSAKRQKLMPGTTSGNFDVEPTIWHDVLDDDFCTETEALRQKTRNSQEYQQTQSQDAKKQRQRVSFSIPKTNFFSVTSSDGTRAYMRMRSCETLEAEATRVINTKNSLQLLDEPFSRLMEKINLEKAIKISEEINNLDSATEGGSVGSGQTHTDAEGVSGEEMEAQSVRVDDIHNEERPTTGGNEDNLWVDKYAPRSYAELLSEENINRSLLHWLKLWDHVVFNRPIKMNHKKADVKTNVHFNKKKQQQMVSEELDKQNRPLQKIVLLNGAPGLGKTTLAHVIAKHAGYNVVEMNASDDRSEEVVKTKIESAILMKSVVESDPRPNCLIIDEIDGAPQAAINVLLQLAKEGQTGKKKEKGLLLRPIICICNDMYVPSLRQLRPVALIFTFPPTDSSRLAGRLYQVSRWETLKAEMNALMALCEKTSNDIRSCLNTLQFVQRQKQEFNLRLVNSMHIGQKDVQRSLFSVWYDVFRMPRLKKSKYLTVQDLQTLATNVQPNTTPTARFQNILQSTYAAGEFDKILHGLFQNYLEVKFKDPKMGGINMALDWLGFVDEINCYIHSNQDYTMMQYRPYLCVVFHFMFASNTHPKILYPHQNTEMFFKKTRTENLISSLLSDVHPSVRKYLHFSSIIQEVIHPLMSILQPALRPVNMQLYSNREKECLRQLIITMVAYNMTYQQEKSADGQYNYVLEPNIEEVVKFPGMKQQKQLTYATKQMIAREIAAEKMRMADKSSSVQIRNENSTTMTTTTTTGVIPNHRQKLVPQSVGLKEHTERDFFGRIIKQSAPSSQVDPTDVVKEKNPLMKVIWFRFKEGFSNAVRRQVKVQDFL</sequence>
<dbReference type="Gene3D" id="3.40.50.300">
    <property type="entry name" value="P-loop containing nucleotide triphosphate hydrolases"/>
    <property type="match status" value="1"/>
</dbReference>
<dbReference type="PANTHER" id="PTHR46765">
    <property type="entry name" value="P-LOOP CONTAINING NUCLEOSIDE TRIPHOSPHATE HYDROLASES SUPERFAMILY PROTEIN"/>
    <property type="match status" value="1"/>
</dbReference>
<dbReference type="GO" id="GO:0005634">
    <property type="term" value="C:nucleus"/>
    <property type="evidence" value="ECO:0007669"/>
    <property type="project" value="UniProtKB-SubCell"/>
</dbReference>
<dbReference type="SMART" id="SM00382">
    <property type="entry name" value="AAA"/>
    <property type="match status" value="1"/>
</dbReference>
<dbReference type="OrthoDB" id="2195431at2759"/>
<gene>
    <name evidence="11" type="ORF">OCBIM_22030257mg</name>
</gene>
<protein>
    <recommendedName>
        <fullName evidence="10">AAA+ ATPase domain-containing protein</fullName>
    </recommendedName>
</protein>
<evidence type="ECO:0000256" key="8">
    <source>
        <dbReference type="ARBA" id="ARBA00043975"/>
    </source>
</evidence>
<dbReference type="GO" id="GO:0006260">
    <property type="term" value="P:DNA replication"/>
    <property type="evidence" value="ECO:0007669"/>
    <property type="project" value="UniProtKB-KW"/>
</dbReference>
<dbReference type="InterPro" id="IPR003593">
    <property type="entry name" value="AAA+_ATPase"/>
</dbReference>
<evidence type="ECO:0000256" key="2">
    <source>
        <dbReference type="ARBA" id="ARBA00022705"/>
    </source>
</evidence>
<keyword evidence="3" id="KW-0547">Nucleotide-binding</keyword>